<accession>A0A0D1XIL1</accession>
<protein>
    <recommendedName>
        <fullName evidence="5">Glutathione reductase</fullName>
    </recommendedName>
</protein>
<evidence type="ECO:0000313" key="3">
    <source>
        <dbReference type="Proteomes" id="UP000037269"/>
    </source>
</evidence>
<evidence type="ECO:0000313" key="1">
    <source>
        <dbReference type="EMBL" id="KON97650.1"/>
    </source>
</evidence>
<dbReference type="PATRIC" id="fig|47500.8.peg.951"/>
<proteinExistence type="predicted"/>
<dbReference type="AlphaFoldDB" id="A0A0D1XIL1"/>
<sequence>MNKQQEIARFLSHPPDGEALEQFCDNDELLVWIDWREYEEDLIKWFNEHLAEADQIVCETKEIDKPRGVDIVLTSKEKSMTIPFADDATDRDSAIRTMQEMIAPNYQIRWFMESLGGDTLAFVLLPTAQWTELERQFGKEKVEFYFQPVTSDSVMFQIGMDEVFAKIDARAKERPGR</sequence>
<keyword evidence="3" id="KW-1185">Reference proteome</keyword>
<reference evidence="1 3" key="1">
    <citation type="submission" date="2015-07" db="EMBL/GenBank/DDBJ databases">
        <title>Fjat-14205 dsm 2895.</title>
        <authorList>
            <person name="Liu B."/>
            <person name="Wang J."/>
            <person name="Zhu Y."/>
            <person name="Liu G."/>
            <person name="Chen Q."/>
            <person name="Chen Z."/>
            <person name="Lan J."/>
            <person name="Che J."/>
            <person name="Ge C."/>
            <person name="Shi H."/>
            <person name="Pan Z."/>
            <person name="Liu X."/>
        </authorList>
    </citation>
    <scope>NUCLEOTIDE SEQUENCE [LARGE SCALE GENOMIC DNA]</scope>
    <source>
        <strain evidence="1 3">DSM 2895</strain>
    </source>
</reference>
<reference evidence="2 4" key="2">
    <citation type="submission" date="2016-10" db="EMBL/GenBank/DDBJ databases">
        <authorList>
            <person name="de Groot N.N."/>
        </authorList>
    </citation>
    <scope>NUCLEOTIDE SEQUENCE [LARGE SCALE GENOMIC DNA]</scope>
    <source>
        <strain evidence="2 4">DSM 2895</strain>
    </source>
</reference>
<evidence type="ECO:0000313" key="2">
    <source>
        <dbReference type="EMBL" id="SDJ36349.1"/>
    </source>
</evidence>
<dbReference type="RefSeq" id="WP_043066812.1">
    <property type="nucleotide sequence ID" value="NZ_BJOA01000291.1"/>
</dbReference>
<dbReference type="STRING" id="47500.AF333_21605"/>
<dbReference type="GeneID" id="42307733"/>
<name>A0A0D1XIL1_ANEMI</name>
<organism evidence="1 3">
    <name type="scientific">Aneurinibacillus migulanus</name>
    <name type="common">Bacillus migulanus</name>
    <dbReference type="NCBI Taxonomy" id="47500"/>
    <lineage>
        <taxon>Bacteria</taxon>
        <taxon>Bacillati</taxon>
        <taxon>Bacillota</taxon>
        <taxon>Bacilli</taxon>
        <taxon>Bacillales</taxon>
        <taxon>Paenibacillaceae</taxon>
        <taxon>Aneurinibacillus group</taxon>
        <taxon>Aneurinibacillus</taxon>
    </lineage>
</organism>
<evidence type="ECO:0008006" key="5">
    <source>
        <dbReference type="Google" id="ProtNLM"/>
    </source>
</evidence>
<evidence type="ECO:0000313" key="4">
    <source>
        <dbReference type="Proteomes" id="UP000182836"/>
    </source>
</evidence>
<dbReference type="EMBL" id="FNED01000016">
    <property type="protein sequence ID" value="SDJ36349.1"/>
    <property type="molecule type" value="Genomic_DNA"/>
</dbReference>
<gene>
    <name evidence="1" type="ORF">AF333_21605</name>
    <name evidence="2" type="ORF">SAMN04487909_11681</name>
</gene>
<dbReference type="EMBL" id="LGUG01000004">
    <property type="protein sequence ID" value="KON97650.1"/>
    <property type="molecule type" value="Genomic_DNA"/>
</dbReference>
<dbReference type="Proteomes" id="UP000182836">
    <property type="component" value="Unassembled WGS sequence"/>
</dbReference>
<dbReference type="Proteomes" id="UP000037269">
    <property type="component" value="Unassembled WGS sequence"/>
</dbReference>